<protein>
    <submittedName>
        <fullName evidence="1">Uncharacterized protein</fullName>
    </submittedName>
</protein>
<accession>A0A645A530</accession>
<evidence type="ECO:0000313" key="1">
    <source>
        <dbReference type="EMBL" id="MPM48310.1"/>
    </source>
</evidence>
<organism evidence="1">
    <name type="scientific">bioreactor metagenome</name>
    <dbReference type="NCBI Taxonomy" id="1076179"/>
    <lineage>
        <taxon>unclassified sequences</taxon>
        <taxon>metagenomes</taxon>
        <taxon>ecological metagenomes</taxon>
    </lineage>
</organism>
<name>A0A645A530_9ZZZZ</name>
<sequence length="74" mass="8738">MLNLYLYVLEEDFELTIIRNSKIDLSKKSKIVMQKNRTNSYFSGFACILVDQLEDEIRMHGLLRNQTLKIVQTN</sequence>
<dbReference type="EMBL" id="VSSQ01012046">
    <property type="protein sequence ID" value="MPM48310.1"/>
    <property type="molecule type" value="Genomic_DNA"/>
</dbReference>
<reference evidence="1" key="1">
    <citation type="submission" date="2019-08" db="EMBL/GenBank/DDBJ databases">
        <authorList>
            <person name="Kucharzyk K."/>
            <person name="Murdoch R.W."/>
            <person name="Higgins S."/>
            <person name="Loffler F."/>
        </authorList>
    </citation>
    <scope>NUCLEOTIDE SEQUENCE</scope>
</reference>
<proteinExistence type="predicted"/>
<gene>
    <name evidence="1" type="ORF">SDC9_95034</name>
</gene>
<dbReference type="AlphaFoldDB" id="A0A645A530"/>
<comment type="caution">
    <text evidence="1">The sequence shown here is derived from an EMBL/GenBank/DDBJ whole genome shotgun (WGS) entry which is preliminary data.</text>
</comment>